<dbReference type="CDD" id="cd01647">
    <property type="entry name" value="RT_LTR"/>
    <property type="match status" value="1"/>
</dbReference>
<feature type="compositionally biased region" description="Basic and acidic residues" evidence="2">
    <location>
        <begin position="1287"/>
        <end position="1309"/>
    </location>
</feature>
<protein>
    <recommendedName>
        <fullName evidence="8">Endonuclease</fullName>
    </recommendedName>
</protein>
<dbReference type="FunFam" id="3.30.420.10:FF:000063">
    <property type="entry name" value="Retrovirus-related Pol polyprotein from transposon 297-like Protein"/>
    <property type="match status" value="1"/>
</dbReference>
<dbReference type="SUPFAM" id="SSF53098">
    <property type="entry name" value="Ribonuclease H-like"/>
    <property type="match status" value="1"/>
</dbReference>
<keyword evidence="1" id="KW-0862">Zinc</keyword>
<evidence type="ECO:0000313" key="7">
    <source>
        <dbReference type="Proteomes" id="UP001209878"/>
    </source>
</evidence>
<evidence type="ECO:0000259" key="3">
    <source>
        <dbReference type="PROSITE" id="PS50158"/>
    </source>
</evidence>
<dbReference type="SMART" id="SM00343">
    <property type="entry name" value="ZnF_C2HC"/>
    <property type="match status" value="1"/>
</dbReference>
<dbReference type="GO" id="GO:0003676">
    <property type="term" value="F:nucleic acid binding"/>
    <property type="evidence" value="ECO:0007669"/>
    <property type="project" value="InterPro"/>
</dbReference>
<keyword evidence="1" id="KW-0863">Zinc-finger</keyword>
<dbReference type="InterPro" id="IPR021109">
    <property type="entry name" value="Peptidase_aspartic_dom_sf"/>
</dbReference>
<dbReference type="GO" id="GO:0015074">
    <property type="term" value="P:DNA integration"/>
    <property type="evidence" value="ECO:0007669"/>
    <property type="project" value="InterPro"/>
</dbReference>
<name>A0AAD9J5V4_RIDPI</name>
<dbReference type="InterPro" id="IPR036397">
    <property type="entry name" value="RNaseH_sf"/>
</dbReference>
<dbReference type="Pfam" id="PF17919">
    <property type="entry name" value="RT_RNaseH_2"/>
    <property type="match status" value="1"/>
</dbReference>
<dbReference type="Proteomes" id="UP001209878">
    <property type="component" value="Unassembled WGS sequence"/>
</dbReference>
<feature type="domain" description="Reverse transcriptase" evidence="4">
    <location>
        <begin position="455"/>
        <end position="632"/>
    </location>
</feature>
<feature type="region of interest" description="Disordered" evidence="2">
    <location>
        <begin position="1187"/>
        <end position="1209"/>
    </location>
</feature>
<dbReference type="PANTHER" id="PTHR37984:SF8">
    <property type="entry name" value="CCHC-TYPE DOMAIN-CONTAINING PROTEIN"/>
    <property type="match status" value="1"/>
</dbReference>
<dbReference type="Gene3D" id="3.10.10.10">
    <property type="entry name" value="HIV Type 1 Reverse Transcriptase, subunit A, domain 1"/>
    <property type="match status" value="1"/>
</dbReference>
<evidence type="ECO:0000259" key="5">
    <source>
        <dbReference type="PROSITE" id="PS50994"/>
    </source>
</evidence>
<dbReference type="InterPro" id="IPR001584">
    <property type="entry name" value="Integrase_cat-core"/>
</dbReference>
<gene>
    <name evidence="6" type="ORF">NP493_3668g00012</name>
</gene>
<dbReference type="InterPro" id="IPR050951">
    <property type="entry name" value="Retrovirus_Pol_polyprotein"/>
</dbReference>
<dbReference type="InterPro" id="IPR041577">
    <property type="entry name" value="RT_RNaseH_2"/>
</dbReference>
<dbReference type="EMBL" id="JAODUO010003667">
    <property type="protein sequence ID" value="KAK2146430.1"/>
    <property type="molecule type" value="Genomic_DNA"/>
</dbReference>
<dbReference type="InterPro" id="IPR043502">
    <property type="entry name" value="DNA/RNA_pol_sf"/>
</dbReference>
<organism evidence="6 7">
    <name type="scientific">Ridgeia piscesae</name>
    <name type="common">Tubeworm</name>
    <dbReference type="NCBI Taxonomy" id="27915"/>
    <lineage>
        <taxon>Eukaryota</taxon>
        <taxon>Metazoa</taxon>
        <taxon>Spiralia</taxon>
        <taxon>Lophotrochozoa</taxon>
        <taxon>Annelida</taxon>
        <taxon>Polychaeta</taxon>
        <taxon>Sedentaria</taxon>
        <taxon>Canalipalpata</taxon>
        <taxon>Sabellida</taxon>
        <taxon>Siboglinidae</taxon>
        <taxon>Ridgeia</taxon>
    </lineage>
</organism>
<proteinExistence type="predicted"/>
<dbReference type="PROSITE" id="PS50994">
    <property type="entry name" value="INTEGRASE"/>
    <property type="match status" value="1"/>
</dbReference>
<reference evidence="6" key="1">
    <citation type="journal article" date="2023" name="Mol. Biol. Evol.">
        <title>Third-Generation Sequencing Reveals the Adaptive Role of the Epigenome in Three Deep-Sea Polychaetes.</title>
        <authorList>
            <person name="Perez M."/>
            <person name="Aroh O."/>
            <person name="Sun Y."/>
            <person name="Lan Y."/>
            <person name="Juniper S.K."/>
            <person name="Young C.R."/>
            <person name="Angers B."/>
            <person name="Qian P.Y."/>
        </authorList>
    </citation>
    <scope>NUCLEOTIDE SEQUENCE</scope>
    <source>
        <strain evidence="6">R07B-5</strain>
    </source>
</reference>
<dbReference type="InterPro" id="IPR012337">
    <property type="entry name" value="RNaseH-like_sf"/>
</dbReference>
<dbReference type="FunFam" id="1.10.340.70:FF:000003">
    <property type="entry name" value="Protein CBG25708"/>
    <property type="match status" value="1"/>
</dbReference>
<dbReference type="Pfam" id="PF00078">
    <property type="entry name" value="RVT_1"/>
    <property type="match status" value="1"/>
</dbReference>
<dbReference type="InterPro" id="IPR001878">
    <property type="entry name" value="Znf_CCHC"/>
</dbReference>
<dbReference type="FunFam" id="3.30.70.270:FF:000026">
    <property type="entry name" value="Transposon Ty3-G Gag-Pol polyprotein"/>
    <property type="match status" value="1"/>
</dbReference>
<dbReference type="Gene3D" id="1.10.340.70">
    <property type="match status" value="1"/>
</dbReference>
<dbReference type="InterPro" id="IPR041588">
    <property type="entry name" value="Integrase_H2C2"/>
</dbReference>
<dbReference type="InterPro" id="IPR000477">
    <property type="entry name" value="RT_dom"/>
</dbReference>
<dbReference type="Pfam" id="PF17921">
    <property type="entry name" value="Integrase_H2C2"/>
    <property type="match status" value="1"/>
</dbReference>
<sequence>MADIRQPDELVLLTGNIAENWRKFRQEFELYMIASGHDGKPEKQKVALLLHVARKQAIDVFNTFALTEEQKADYDVVVQRFETYCSPKTNETYERYMFNSRKQFQGEAVEQFVTELKIRAQSCNFGDLRDSMIRDRLVLGITSQRVRERLLREEDLTLGKAVQICQAAEISERQIQTIAATVDGDASINYCTTRGRHQQRKPTQTPTKMKCSCCDTFHAPRACPAYGKPCNKCGKKGHFARVCRTKAKRGKVRYVAHSEPPEYTNELFVGLVNNGHKEGKRKWTQKLQVENCWVSFKLDTGSDVSIISEQQYLKLKPTPQLEKSPAVMTSYSGERIQSLGVCRVSVRYKKRKIATFMEVVQDECRPALLGGNDCEMLGLLKRVHLIEAGRKPQNEPMKEEIKKKHSQLFRGNGALPGVHTIVLKDGATGVIHAPRRVAVAKRPQLKKELDRQVKLGFLAKVDEPTEWVNSLVIVEKANGQMRLCIDPKDLNKEIKREHFQIPTKEEILGKLANAKYFSKMDATAGFHQIQLDKKSSMLTTFNTPFGRYRYLRLPMGICSAPEVFHKTMHQFLEDFEGVSVYMDDIIVWGSTEAEHDERLEKTLERLTQVGLVLNVDKCYFRQAELPYLGEVVTQDGVKPDPEKVQAVTDMPTPTNATELQRVLGMVTYLGRYIPNLSARTAPLRSLLGKDIEWQWNAEQEAAWIGIKEALTKHPVLQYYDESKAIKVSSDASKDGIGAVLLQETKGEWMPVAYASRSMTTAEKNYAQIEKEQLSVVFACERFHSYIYGRRVLVETDHKPLISISKKQLGDAPPRLQRLLLRIQKYDLVLEYTPGKYLVIADTLSRSYPSKRTESTTESEVHIHVCAMKSGLPVSERKWEQIAEATANDEELQRVVCCMSDGTVVCPKPYLTFIDELSIVDGVIVKGQRVVVPRSMRTQMLQLVHEGHMGIEKCKRRAREILYWPNMNQDIYETVSRCDVCQEHRYAQPKEPLRMHERPNRPWAKVGCDLFYLKQKPYLLTIDYYSHYPETALLASETSGQVIIHLKALFSRYGIPSTVMSDGGPQFASAEFQRFSEEWGFDHKMSSPYYPQSNGLAENGVKVVKRLLTKAAEKGEDPYLAMLAYRDAPLNNGKTPAELLLGRKLRTRLPSTAYRRETLQTNLPRRSDKGKPLPELHPNATVWVKATNRRQGKWPHKARVVRSSGPRSYDVEMEDGRMTRRNRQHLLLTREPYRPIIAETGETTQKSPMPVENRNDESTPSSPVQRTPSSPVQRTPSSPVVHASATSETKHPCVRRYPERYRKPPRRLDL</sequence>
<feature type="compositionally biased region" description="Basic residues" evidence="2">
    <location>
        <begin position="1187"/>
        <end position="1199"/>
    </location>
</feature>
<evidence type="ECO:0000256" key="2">
    <source>
        <dbReference type="SAM" id="MobiDB-lite"/>
    </source>
</evidence>
<dbReference type="SUPFAM" id="SSF56672">
    <property type="entry name" value="DNA/RNA polymerases"/>
    <property type="match status" value="1"/>
</dbReference>
<dbReference type="Gene3D" id="3.30.70.270">
    <property type="match status" value="2"/>
</dbReference>
<dbReference type="PANTHER" id="PTHR37984">
    <property type="entry name" value="PROTEIN CBG26694"/>
    <property type="match status" value="1"/>
</dbReference>
<dbReference type="InterPro" id="IPR043128">
    <property type="entry name" value="Rev_trsase/Diguanyl_cyclase"/>
</dbReference>
<keyword evidence="1" id="KW-0479">Metal-binding</keyword>
<dbReference type="Pfam" id="PF00665">
    <property type="entry name" value="rve"/>
    <property type="match status" value="1"/>
</dbReference>
<dbReference type="Gene3D" id="3.30.420.10">
    <property type="entry name" value="Ribonuclease H-like superfamily/Ribonuclease H"/>
    <property type="match status" value="1"/>
</dbReference>
<feature type="domain" description="Integrase catalytic" evidence="5">
    <location>
        <begin position="997"/>
        <end position="1157"/>
    </location>
</feature>
<feature type="domain" description="CCHC-type" evidence="3">
    <location>
        <begin position="230"/>
        <end position="244"/>
    </location>
</feature>
<evidence type="ECO:0000313" key="6">
    <source>
        <dbReference type="EMBL" id="KAK2146430.1"/>
    </source>
</evidence>
<feature type="compositionally biased region" description="Polar residues" evidence="2">
    <location>
        <begin position="1257"/>
        <end position="1277"/>
    </location>
</feature>
<dbReference type="PROSITE" id="PS50158">
    <property type="entry name" value="ZF_CCHC"/>
    <property type="match status" value="1"/>
</dbReference>
<keyword evidence="7" id="KW-1185">Reference proteome</keyword>
<dbReference type="CDD" id="cd09274">
    <property type="entry name" value="RNase_HI_RT_Ty3"/>
    <property type="match status" value="1"/>
</dbReference>
<evidence type="ECO:0000256" key="1">
    <source>
        <dbReference type="PROSITE-ProRule" id="PRU00047"/>
    </source>
</evidence>
<comment type="caution">
    <text evidence="6">The sequence shown here is derived from an EMBL/GenBank/DDBJ whole genome shotgun (WGS) entry which is preliminary data.</text>
</comment>
<accession>A0AAD9J5V4</accession>
<feature type="region of interest" description="Disordered" evidence="2">
    <location>
        <begin position="1231"/>
        <end position="1309"/>
    </location>
</feature>
<evidence type="ECO:0000259" key="4">
    <source>
        <dbReference type="PROSITE" id="PS50878"/>
    </source>
</evidence>
<evidence type="ECO:0008006" key="8">
    <source>
        <dbReference type="Google" id="ProtNLM"/>
    </source>
</evidence>
<dbReference type="SUPFAM" id="SSF50630">
    <property type="entry name" value="Acid proteases"/>
    <property type="match status" value="1"/>
</dbReference>
<dbReference type="PROSITE" id="PS50878">
    <property type="entry name" value="RT_POL"/>
    <property type="match status" value="1"/>
</dbReference>
<dbReference type="GO" id="GO:0008270">
    <property type="term" value="F:zinc ion binding"/>
    <property type="evidence" value="ECO:0007669"/>
    <property type="project" value="UniProtKB-KW"/>
</dbReference>